<evidence type="ECO:0000313" key="6">
    <source>
        <dbReference type="EMBL" id="AYM52765.1"/>
    </source>
</evidence>
<reference evidence="6" key="1">
    <citation type="journal article" date="2018" name="J. Ind. Microbiol. Biotechnol.">
        <title>Genome mining reveals uncommon alkylpyrones as type III PKS products from myxobacteria.</title>
        <authorList>
            <person name="Hug J.J."/>
            <person name="Panter F."/>
            <person name="Krug D."/>
            <person name="Muller R."/>
        </authorList>
    </citation>
    <scope>NUCLEOTIDE SEQUENCE</scope>
    <source>
        <strain evidence="6">MCy10636</strain>
    </source>
</reference>
<dbReference type="InterPro" id="IPR003468">
    <property type="entry name" value="Cyt_c_oxidase_monohaem-su/FixO"/>
</dbReference>
<protein>
    <submittedName>
        <fullName evidence="6">Cytochrome C oxidase mono-heme subunit/FixO</fullName>
    </submittedName>
</protein>
<sequence>MNKILPITLLTLALLASATMLLVVVPAVQIRGRPPTPGLRDYTATELHGRTIYIREGCVYCHSQQTRSADQSPDVERGWGRASVAEDYMFDKPHLLGTMRSGPDLLNIGARLPSAQWHLTHLYQPRAIYPWSLMPSYRYLFQVKSRLEPGDVAVWVPEEQRPRGGTVVATRDAQDLVAYLLSLDRTYPAPVNGVRDDGFAEKGGTR</sequence>
<dbReference type="PROSITE" id="PS51007">
    <property type="entry name" value="CYTC"/>
    <property type="match status" value="1"/>
</dbReference>
<keyword evidence="1 4" id="KW-0349">Heme</keyword>
<keyword evidence="3 4" id="KW-0408">Iron</keyword>
<accession>A0A3Q8I1Y1</accession>
<dbReference type="GO" id="GO:0046872">
    <property type="term" value="F:metal ion binding"/>
    <property type="evidence" value="ECO:0007669"/>
    <property type="project" value="UniProtKB-KW"/>
</dbReference>
<dbReference type="Gene3D" id="1.10.760.10">
    <property type="entry name" value="Cytochrome c-like domain"/>
    <property type="match status" value="1"/>
</dbReference>
<dbReference type="GO" id="GO:0009055">
    <property type="term" value="F:electron transfer activity"/>
    <property type="evidence" value="ECO:0007669"/>
    <property type="project" value="InterPro"/>
</dbReference>
<evidence type="ECO:0000256" key="2">
    <source>
        <dbReference type="ARBA" id="ARBA00022723"/>
    </source>
</evidence>
<name>A0A3Q8I1Y1_9BACT</name>
<dbReference type="AlphaFoldDB" id="A0A3Q8I1Y1"/>
<dbReference type="GO" id="GO:0020037">
    <property type="term" value="F:heme binding"/>
    <property type="evidence" value="ECO:0007669"/>
    <property type="project" value="InterPro"/>
</dbReference>
<evidence type="ECO:0000256" key="1">
    <source>
        <dbReference type="ARBA" id="ARBA00022617"/>
    </source>
</evidence>
<keyword evidence="2 4" id="KW-0479">Metal-binding</keyword>
<dbReference type="SUPFAM" id="SSF46626">
    <property type="entry name" value="Cytochrome c"/>
    <property type="match status" value="1"/>
</dbReference>
<evidence type="ECO:0000259" key="5">
    <source>
        <dbReference type="PROSITE" id="PS51007"/>
    </source>
</evidence>
<dbReference type="InterPro" id="IPR009056">
    <property type="entry name" value="Cyt_c-like_dom"/>
</dbReference>
<feature type="domain" description="Cytochrome c" evidence="5">
    <location>
        <begin position="44"/>
        <end position="184"/>
    </location>
</feature>
<dbReference type="InterPro" id="IPR036909">
    <property type="entry name" value="Cyt_c-like_dom_sf"/>
</dbReference>
<evidence type="ECO:0000256" key="4">
    <source>
        <dbReference type="PROSITE-ProRule" id="PRU00433"/>
    </source>
</evidence>
<proteinExistence type="predicted"/>
<dbReference type="EMBL" id="MH908884">
    <property type="protein sequence ID" value="AYM52765.1"/>
    <property type="molecule type" value="Genomic_DNA"/>
</dbReference>
<organism evidence="6">
    <name type="scientific">Simulacricoccus ruber</name>
    <dbReference type="NCBI Taxonomy" id="2303410"/>
    <lineage>
        <taxon>Bacteria</taxon>
        <taxon>Pseudomonadati</taxon>
        <taxon>Myxococcota</taxon>
        <taxon>Myxococcia</taxon>
        <taxon>Myxococcales</taxon>
        <taxon>Cystobacterineae</taxon>
        <taxon>Myxococcaceae</taxon>
        <taxon>Simulacricoccus</taxon>
    </lineage>
</organism>
<dbReference type="Pfam" id="PF02433">
    <property type="entry name" value="FixO"/>
    <property type="match status" value="1"/>
</dbReference>
<evidence type="ECO:0000256" key="3">
    <source>
        <dbReference type="ARBA" id="ARBA00023004"/>
    </source>
</evidence>